<evidence type="ECO:0000313" key="4">
    <source>
        <dbReference type="Proteomes" id="UP000251995"/>
    </source>
</evidence>
<dbReference type="Proteomes" id="UP000251995">
    <property type="component" value="Chromosome"/>
</dbReference>
<dbReference type="GO" id="GO:0016887">
    <property type="term" value="F:ATP hydrolysis activity"/>
    <property type="evidence" value="ECO:0007669"/>
    <property type="project" value="InterPro"/>
</dbReference>
<evidence type="ECO:0000256" key="1">
    <source>
        <dbReference type="ARBA" id="ARBA00011040"/>
    </source>
</evidence>
<dbReference type="InterPro" id="IPR027417">
    <property type="entry name" value="P-loop_NTPase"/>
</dbReference>
<dbReference type="SMART" id="SM00382">
    <property type="entry name" value="AAA"/>
    <property type="match status" value="2"/>
</dbReference>
<dbReference type="SUPFAM" id="SSF52540">
    <property type="entry name" value="P-loop containing nucleoside triphosphate hydrolases"/>
    <property type="match status" value="2"/>
</dbReference>
<organism evidence="3 4">
    <name type="scientific">Acidipropionibacterium virtanenii</name>
    <dbReference type="NCBI Taxonomy" id="2057246"/>
    <lineage>
        <taxon>Bacteria</taxon>
        <taxon>Bacillati</taxon>
        <taxon>Actinomycetota</taxon>
        <taxon>Actinomycetes</taxon>
        <taxon>Propionibacteriales</taxon>
        <taxon>Propionibacteriaceae</taxon>
        <taxon>Acidipropionibacterium</taxon>
    </lineage>
</organism>
<keyword evidence="3" id="KW-0378">Hydrolase</keyword>
<name>A0A344UQA8_9ACTN</name>
<dbReference type="PANTHER" id="PTHR10803">
    <property type="entry name" value="ARSENICAL PUMP-DRIVING ATPASE ARSENITE-TRANSLOCATING ATPASE"/>
    <property type="match status" value="1"/>
</dbReference>
<dbReference type="EC" id="3.6.3.16" evidence="3"/>
<evidence type="ECO:0000313" key="3">
    <source>
        <dbReference type="EMBL" id="AXE37456.1"/>
    </source>
</evidence>
<protein>
    <submittedName>
        <fullName evidence="3">Arsenical pump-driving ATPase</fullName>
        <ecNumber evidence="3">3.6.3.16</ecNumber>
    </submittedName>
</protein>
<dbReference type="GO" id="GO:0005524">
    <property type="term" value="F:ATP binding"/>
    <property type="evidence" value="ECO:0007669"/>
    <property type="project" value="InterPro"/>
</dbReference>
<evidence type="ECO:0000259" key="2">
    <source>
        <dbReference type="SMART" id="SM00382"/>
    </source>
</evidence>
<dbReference type="PIRSF" id="PIRSF001327">
    <property type="entry name" value="Arsenical_pump-driving_ATPase"/>
    <property type="match status" value="1"/>
</dbReference>
<dbReference type="InterPro" id="IPR027541">
    <property type="entry name" value="Ars_ATPase"/>
</dbReference>
<accession>A0A344UQA8</accession>
<dbReference type="EMBL" id="CP025198">
    <property type="protein sequence ID" value="AXE37456.1"/>
    <property type="molecule type" value="Genomic_DNA"/>
</dbReference>
<feature type="domain" description="AAA+ ATPase" evidence="2">
    <location>
        <begin position="337"/>
        <end position="531"/>
    </location>
</feature>
<dbReference type="AlphaFoldDB" id="A0A344UQA8"/>
<gene>
    <name evidence="3" type="primary">arsA</name>
    <name evidence="3" type="ORF">JS278_00259</name>
</gene>
<dbReference type="CDD" id="cd02035">
    <property type="entry name" value="ArsA"/>
    <property type="match status" value="2"/>
</dbReference>
<comment type="similarity">
    <text evidence="1">Belongs to the arsA ATPase family.</text>
</comment>
<dbReference type="NCBIfam" id="TIGR04291">
    <property type="entry name" value="arsen_driv_ArsA"/>
    <property type="match status" value="1"/>
</dbReference>
<dbReference type="InterPro" id="IPR003593">
    <property type="entry name" value="AAA+_ATPase"/>
</dbReference>
<dbReference type="KEGG" id="acij:JS278_00259"/>
<dbReference type="Pfam" id="PF02374">
    <property type="entry name" value="ArsA_ATPase"/>
    <property type="match status" value="3"/>
</dbReference>
<proteinExistence type="inferred from homology"/>
<dbReference type="GO" id="GO:0015446">
    <property type="term" value="F:ATPase-coupled arsenite transmembrane transporter activity"/>
    <property type="evidence" value="ECO:0007669"/>
    <property type="project" value="InterPro"/>
</dbReference>
<sequence>MLRRRWGRLLLMEHLGFLAGAPRHLLLTGKGGVGKTTVACAAAVQLARSGSRVLLVSTDPASNIGQTLGVTIGRSITPVPAVSGLSALDIDPQQAAEDYRRRVLAPLEGLLPDRELATITEQLSGSCTTEIASFNEFTDLLADPAATSDFDHIIFDTAPTGHTLRLLQLPGSWTGFLDDGRGDASCLGPMSGLEKHRCAYRAAVNALADPASTRIVLVTRPLSSALREAGRTRDELAMLGIDADHLVINGTLPTGDPDPLHTRMHARQQDALAQCPENLAGMHRDQIPLRPGTMIGTDALAGLFDGEVQVPAAPGDEPRAASYPGIGALVDELDARGRGLVMTMGKGGVGKTTVASAVAVALADRGHRVRLTTTDPAAHLEATLAGRVPGLSVDAIDPGIATQAYRDHVMATKGAALDEAGRQALAEDLRSPCTEEVAVFQAFSRAVDDAVDEFVVMDTAPTGHTVLLMDATGAYHRETIRLAGGMETPSTPLMRLQDPEHTRIIIVTLPETTPVLEAAGLEDDLARAGIRPWAWVVNNALSAARTRSGILAARAATEAEQIDAVTRRASRLGVIAARGADPVGLAALRSLVAQSEHVS</sequence>
<dbReference type="NCBIfam" id="TIGR00345">
    <property type="entry name" value="GET3_arsA_TRC40"/>
    <property type="match status" value="1"/>
</dbReference>
<feature type="domain" description="AAA+ ATPase" evidence="2">
    <location>
        <begin position="21"/>
        <end position="242"/>
    </location>
</feature>
<dbReference type="PANTHER" id="PTHR10803:SF3">
    <property type="entry name" value="ATPASE GET3"/>
    <property type="match status" value="1"/>
</dbReference>
<dbReference type="InterPro" id="IPR016300">
    <property type="entry name" value="ATPase_ArsA/GET3"/>
</dbReference>
<keyword evidence="4" id="KW-1185">Reference proteome</keyword>
<reference evidence="3 4" key="1">
    <citation type="submission" date="2017-12" db="EMBL/GenBank/DDBJ databases">
        <title>The whole genome sequence of the Acidipropionibacterium virtanenii sp. nov. type strain JS278.</title>
        <authorList>
            <person name="Laine P."/>
            <person name="Deptula P."/>
            <person name="Varmanen P."/>
            <person name="Auvinen P."/>
        </authorList>
    </citation>
    <scope>NUCLEOTIDE SEQUENCE [LARGE SCALE GENOMIC DNA]</scope>
    <source>
        <strain evidence="3 4">JS278</strain>
    </source>
</reference>
<dbReference type="RefSeq" id="WP_342767031.1">
    <property type="nucleotide sequence ID" value="NZ_CP025198.1"/>
</dbReference>
<dbReference type="Gene3D" id="3.40.50.300">
    <property type="entry name" value="P-loop containing nucleotide triphosphate hydrolases"/>
    <property type="match status" value="2"/>
</dbReference>
<dbReference type="InterPro" id="IPR025723">
    <property type="entry name" value="ArsA/GET3_ATPase-like"/>
</dbReference>